<keyword evidence="6" id="KW-0564">Palmitate</keyword>
<evidence type="ECO:0000256" key="2">
    <source>
        <dbReference type="ARBA" id="ARBA00007886"/>
    </source>
</evidence>
<evidence type="ECO:0008006" key="12">
    <source>
        <dbReference type="Google" id="ProtNLM"/>
    </source>
</evidence>
<dbReference type="Gene3D" id="6.20.190.10">
    <property type="entry name" value="Nutrient germinant receptor protein C, domain 1"/>
    <property type="match status" value="1"/>
</dbReference>
<dbReference type="PANTHER" id="PTHR35789:SF1">
    <property type="entry name" value="SPORE GERMINATION PROTEIN B3"/>
    <property type="match status" value="1"/>
</dbReference>
<evidence type="ECO:0000256" key="3">
    <source>
        <dbReference type="ARBA" id="ARBA00022544"/>
    </source>
</evidence>
<evidence type="ECO:0000313" key="11">
    <source>
        <dbReference type="Proteomes" id="UP000257143"/>
    </source>
</evidence>
<keyword evidence="11" id="KW-1185">Reference proteome</keyword>
<dbReference type="GO" id="GO:0009847">
    <property type="term" value="P:spore germination"/>
    <property type="evidence" value="ECO:0007669"/>
    <property type="project" value="InterPro"/>
</dbReference>
<dbReference type="InterPro" id="IPR038501">
    <property type="entry name" value="Spore_GerAC_C_sf"/>
</dbReference>
<dbReference type="Pfam" id="PF25198">
    <property type="entry name" value="Spore_GerAC_N"/>
    <property type="match status" value="1"/>
</dbReference>
<evidence type="ECO:0000259" key="8">
    <source>
        <dbReference type="Pfam" id="PF05504"/>
    </source>
</evidence>
<comment type="similarity">
    <text evidence="2">Belongs to the GerABKC lipoprotein family.</text>
</comment>
<evidence type="ECO:0000256" key="6">
    <source>
        <dbReference type="ARBA" id="ARBA00023139"/>
    </source>
</evidence>
<dbReference type="EMBL" id="PIOC01000010">
    <property type="protein sequence ID" value="RDW20175.1"/>
    <property type="molecule type" value="Genomic_DNA"/>
</dbReference>
<feature type="domain" description="Spore germination GerAC-like C-terminal" evidence="8">
    <location>
        <begin position="222"/>
        <end position="381"/>
    </location>
</feature>
<keyword evidence="5" id="KW-0472">Membrane</keyword>
<dbReference type="InterPro" id="IPR057336">
    <property type="entry name" value="GerAC_N"/>
</dbReference>
<feature type="domain" description="Spore germination protein N-terminal" evidence="9">
    <location>
        <begin position="24"/>
        <end position="203"/>
    </location>
</feature>
<dbReference type="Gene3D" id="3.30.300.210">
    <property type="entry name" value="Nutrient germinant receptor protein C, domain 3"/>
    <property type="match status" value="1"/>
</dbReference>
<dbReference type="PROSITE" id="PS51257">
    <property type="entry name" value="PROKAR_LIPOPROTEIN"/>
    <property type="match status" value="1"/>
</dbReference>
<accession>A0A3D8PZK7</accession>
<keyword evidence="7" id="KW-0449">Lipoprotein</keyword>
<protein>
    <recommendedName>
        <fullName evidence="12">Ger(X)C family spore germination protein</fullName>
    </recommendedName>
</protein>
<dbReference type="InterPro" id="IPR046953">
    <property type="entry name" value="Spore_GerAC-like_C"/>
</dbReference>
<reference evidence="11" key="1">
    <citation type="submission" date="2017-11" db="EMBL/GenBank/DDBJ databases">
        <authorList>
            <person name="Zhu W."/>
        </authorList>
    </citation>
    <scope>NUCLEOTIDE SEQUENCE [LARGE SCALE GENOMIC DNA]</scope>
    <source>
        <strain evidence="11">CAU 1183</strain>
    </source>
</reference>
<comment type="caution">
    <text evidence="10">The sequence shown here is derived from an EMBL/GenBank/DDBJ whole genome shotgun (WGS) entry which is preliminary data.</text>
</comment>
<gene>
    <name evidence="10" type="ORF">CWR48_05575</name>
</gene>
<dbReference type="NCBIfam" id="TIGR02887">
    <property type="entry name" value="spore_ger_x_C"/>
    <property type="match status" value="1"/>
</dbReference>
<dbReference type="OrthoDB" id="2569624at2"/>
<dbReference type="InterPro" id="IPR008844">
    <property type="entry name" value="Spore_GerAC-like"/>
</dbReference>
<organism evidence="10 11">
    <name type="scientific">Oceanobacillus arenosus</name>
    <dbReference type="NCBI Taxonomy" id="1229153"/>
    <lineage>
        <taxon>Bacteria</taxon>
        <taxon>Bacillati</taxon>
        <taxon>Bacillota</taxon>
        <taxon>Bacilli</taxon>
        <taxon>Bacillales</taxon>
        <taxon>Bacillaceae</taxon>
        <taxon>Oceanobacillus</taxon>
    </lineage>
</organism>
<evidence type="ECO:0000256" key="1">
    <source>
        <dbReference type="ARBA" id="ARBA00004635"/>
    </source>
</evidence>
<dbReference type="PANTHER" id="PTHR35789">
    <property type="entry name" value="SPORE GERMINATION PROTEIN B3"/>
    <property type="match status" value="1"/>
</dbReference>
<proteinExistence type="inferred from homology"/>
<sequence length="394" mass="44503">MPMNKKLLLILLIGLVFLTGCWGKVEIENRGFVVGTAIDLEEKKGNGKYKLVMTNQLINPAAATTPSNAGNAQKGFMNISVDDESLFAASRKMRQLTNLIPYYQHLKVILVSEAVLSQPGLFTDVMDVFVRNHELRRGVKVFVTKDKANKILEYVPEVEKTPSMFLDKLANNGKNAGLLEPKKIDRLQNIFIYERSYFVPRVKLENNKIVYDDVVVVQGSNNQMVGILNAEETKGLLYITSPTKGGSIEANFDGNSINVETTNAKTKIKLTNKDKENLAFSLKVNFEGSIEEHYGQANLLTEKSLVEIEAALEKDIKKMVERTIEKVQKEYKLDVLKFGDTIRRDHYDLWKTIVDNWDRGENYFSKSTVDVKVEANIISTGASNRIKQKGKRDE</sequence>
<evidence type="ECO:0000256" key="4">
    <source>
        <dbReference type="ARBA" id="ARBA00022729"/>
    </source>
</evidence>
<evidence type="ECO:0000256" key="5">
    <source>
        <dbReference type="ARBA" id="ARBA00023136"/>
    </source>
</evidence>
<evidence type="ECO:0000259" key="9">
    <source>
        <dbReference type="Pfam" id="PF25198"/>
    </source>
</evidence>
<evidence type="ECO:0000256" key="7">
    <source>
        <dbReference type="ARBA" id="ARBA00023288"/>
    </source>
</evidence>
<dbReference type="GO" id="GO:0016020">
    <property type="term" value="C:membrane"/>
    <property type="evidence" value="ECO:0007669"/>
    <property type="project" value="UniProtKB-SubCell"/>
</dbReference>
<comment type="subcellular location">
    <subcellularLocation>
        <location evidence="1">Membrane</location>
        <topology evidence="1">Lipid-anchor</topology>
    </subcellularLocation>
</comment>
<dbReference type="AlphaFoldDB" id="A0A3D8PZK7"/>
<name>A0A3D8PZK7_9BACI</name>
<dbReference type="Pfam" id="PF05504">
    <property type="entry name" value="Spore_GerAC"/>
    <property type="match status" value="1"/>
</dbReference>
<keyword evidence="3" id="KW-0309">Germination</keyword>
<evidence type="ECO:0000313" key="10">
    <source>
        <dbReference type="EMBL" id="RDW20175.1"/>
    </source>
</evidence>
<keyword evidence="4" id="KW-0732">Signal</keyword>
<dbReference type="Proteomes" id="UP000257143">
    <property type="component" value="Unassembled WGS sequence"/>
</dbReference>